<reference evidence="1 2" key="1">
    <citation type="journal article" date="2014" name="Genome Announc.">
        <title>Genome Sequence of Bacillus simplex Strain P558, Isolated from a Human Fecal Sample.</title>
        <authorList>
            <person name="Croce O."/>
            <person name="Hugon P."/>
            <person name="Lagier J.C."/>
            <person name="Bibi F."/>
            <person name="Robert C."/>
            <person name="Azhar E.I."/>
            <person name="Raoult D."/>
            <person name="Fournier P.E."/>
        </authorList>
    </citation>
    <scope>NUCLEOTIDE SEQUENCE [LARGE SCALE GENOMIC DNA]</scope>
    <source>
        <strain evidence="1 2">P558</strain>
    </source>
</reference>
<dbReference type="AlphaFoldDB" id="A0AAN2TRK5"/>
<name>A0AAN2TRK5_9BACI</name>
<dbReference type="EMBL" id="CCXW01000001">
    <property type="protein sequence ID" value="CEG31347.1"/>
    <property type="molecule type" value="Genomic_DNA"/>
</dbReference>
<comment type="caution">
    <text evidence="1">The sequence shown here is derived from an EMBL/GenBank/DDBJ whole genome shotgun (WGS) entry which is preliminary data.</text>
</comment>
<evidence type="ECO:0000313" key="2">
    <source>
        <dbReference type="Proteomes" id="UP000182110"/>
    </source>
</evidence>
<dbReference type="Proteomes" id="UP000182110">
    <property type="component" value="Unassembled WGS sequence"/>
</dbReference>
<proteinExistence type="predicted"/>
<organism evidence="1 2">
    <name type="scientific">Peribacillus simplex</name>
    <dbReference type="NCBI Taxonomy" id="1478"/>
    <lineage>
        <taxon>Bacteria</taxon>
        <taxon>Bacillati</taxon>
        <taxon>Bacillota</taxon>
        <taxon>Bacilli</taxon>
        <taxon>Bacillales</taxon>
        <taxon>Bacillaceae</taxon>
        <taxon>Peribacillus</taxon>
    </lineage>
</organism>
<sequence length="56" mass="6505">MILIKIKAIALLLQDEKQSESLQESLEAFTLFRVIFQLLLEFSQLFFFSLVRIGKG</sequence>
<protein>
    <submittedName>
        <fullName evidence="1">Uncharacterized protein</fullName>
    </submittedName>
</protein>
<gene>
    <name evidence="1" type="ORF">BN1180_01488</name>
</gene>
<evidence type="ECO:0000313" key="1">
    <source>
        <dbReference type="EMBL" id="CEG31347.1"/>
    </source>
</evidence>
<accession>A0AAN2TRK5</accession>
<keyword evidence="2" id="KW-1185">Reference proteome</keyword>